<dbReference type="OrthoDB" id="3831424at2"/>
<keyword evidence="3" id="KW-1185">Reference proteome</keyword>
<dbReference type="PROSITE" id="PS50943">
    <property type="entry name" value="HTH_CROC1"/>
    <property type="match status" value="1"/>
</dbReference>
<name>A0A1E5Q2A1_9ACTN</name>
<dbReference type="InterPro" id="IPR010982">
    <property type="entry name" value="Lambda_DNA-bd_dom_sf"/>
</dbReference>
<dbReference type="InterPro" id="IPR001387">
    <property type="entry name" value="Cro/C1-type_HTH"/>
</dbReference>
<evidence type="ECO:0000313" key="3">
    <source>
        <dbReference type="Proteomes" id="UP000095705"/>
    </source>
</evidence>
<dbReference type="GO" id="GO:0003677">
    <property type="term" value="F:DNA binding"/>
    <property type="evidence" value="ECO:0007669"/>
    <property type="project" value="InterPro"/>
</dbReference>
<dbReference type="AlphaFoldDB" id="A0A1E5Q2A1"/>
<protein>
    <recommendedName>
        <fullName evidence="1">HTH cro/C1-type domain-containing protein</fullName>
    </recommendedName>
</protein>
<reference evidence="2 3" key="1">
    <citation type="submission" date="2016-08" db="EMBL/GenBank/DDBJ databases">
        <title>The complete genome of Streptomyces subrutilus 10-1-1.</title>
        <authorList>
            <person name="Chen X."/>
        </authorList>
    </citation>
    <scope>NUCLEOTIDE SEQUENCE [LARGE SCALE GENOMIC DNA]</scope>
    <source>
        <strain evidence="2 3">10-1-1</strain>
    </source>
</reference>
<dbReference type="SMART" id="SM00530">
    <property type="entry name" value="HTH_XRE"/>
    <property type="match status" value="1"/>
</dbReference>
<organism evidence="2 3">
    <name type="scientific">Streptomyces subrutilus</name>
    <dbReference type="NCBI Taxonomy" id="36818"/>
    <lineage>
        <taxon>Bacteria</taxon>
        <taxon>Bacillati</taxon>
        <taxon>Actinomycetota</taxon>
        <taxon>Actinomycetes</taxon>
        <taxon>Kitasatosporales</taxon>
        <taxon>Streptomycetaceae</taxon>
        <taxon>Streptomyces</taxon>
    </lineage>
</organism>
<dbReference type="Gene3D" id="1.10.260.40">
    <property type="entry name" value="lambda repressor-like DNA-binding domains"/>
    <property type="match status" value="1"/>
</dbReference>
<gene>
    <name evidence="2" type="ORF">BGK67_25175</name>
</gene>
<dbReference type="Proteomes" id="UP000095705">
    <property type="component" value="Unassembled WGS sequence"/>
</dbReference>
<comment type="caution">
    <text evidence="2">The sequence shown here is derived from an EMBL/GenBank/DDBJ whole genome shotgun (WGS) entry which is preliminary data.</text>
</comment>
<proteinExistence type="predicted"/>
<dbReference type="Pfam" id="PF01381">
    <property type="entry name" value="HTH_3"/>
    <property type="match status" value="1"/>
</dbReference>
<dbReference type="SUPFAM" id="SSF47413">
    <property type="entry name" value="lambda repressor-like DNA-binding domains"/>
    <property type="match status" value="1"/>
</dbReference>
<dbReference type="CDD" id="cd00093">
    <property type="entry name" value="HTH_XRE"/>
    <property type="match status" value="1"/>
</dbReference>
<dbReference type="InterPro" id="IPR011990">
    <property type="entry name" value="TPR-like_helical_dom_sf"/>
</dbReference>
<dbReference type="EMBL" id="MEHK01000001">
    <property type="protein sequence ID" value="OEJ35941.1"/>
    <property type="molecule type" value="Genomic_DNA"/>
</dbReference>
<evidence type="ECO:0000259" key="1">
    <source>
        <dbReference type="PROSITE" id="PS50943"/>
    </source>
</evidence>
<evidence type="ECO:0000313" key="2">
    <source>
        <dbReference type="EMBL" id="OEJ35941.1"/>
    </source>
</evidence>
<accession>A0A1E5Q2A1</accession>
<feature type="domain" description="HTH cro/C1-type" evidence="1">
    <location>
        <begin position="8"/>
        <end position="62"/>
    </location>
</feature>
<dbReference type="SUPFAM" id="SSF48452">
    <property type="entry name" value="TPR-like"/>
    <property type="match status" value="1"/>
</dbReference>
<dbReference type="RefSeq" id="WP_069924118.1">
    <property type="nucleotide sequence ID" value="NZ_MEHK01000001.1"/>
</dbReference>
<dbReference type="STRING" id="36818.BGK67_25175"/>
<dbReference type="Gene3D" id="1.25.40.10">
    <property type="entry name" value="Tetratricopeptide repeat domain"/>
    <property type="match status" value="1"/>
</dbReference>
<sequence>MTMKRHRLAEQRAAGGYSQEEFAELLGVATSTVVRWENGKAAPRPFHRPRIARLLEVTTSELDAMLVSAQRPFAGPDIPETLLDPGDADDMKRRDVLGLLAVTGALVTLPGLDAAAAVRADTASALAETGPELNRALWRTFSLAESKQDVYPLVRSQLGRLAKGLGEPQAATSHRRLCTMVGDLYQLAGEVFFDGNSYTEAAHCYTVAASAAKEAGDFDLWACAMTRHAFIELYERRFAVAAPILSAASRVSRRGDGQLSTRYWVAAVQAEAFAGLGDLDSCKRALDEAEQVHGLGGEIQNGGWLRFDGSRLAEERGTCYLQLGRPDLAEQALTSALEQPLSSRRRGAVLAELAALGAQRGDVEQVMQYSGTALALAGQTGSGYIGKKLEGLQKRLAPLMSDARVSELHHRIAALSAAA</sequence>